<reference evidence="11 12" key="1">
    <citation type="submission" date="2014-03" db="EMBL/GenBank/DDBJ databases">
        <title>The genome of Kluyveromyces dobzhanskii.</title>
        <authorList>
            <person name="Nystedt B."/>
            <person name="Astrom S."/>
        </authorList>
    </citation>
    <scope>NUCLEOTIDE SEQUENCE [LARGE SCALE GENOMIC DNA]</scope>
    <source>
        <strain evidence="11 12">CBS 2104</strain>
    </source>
</reference>
<evidence type="ECO:0000256" key="5">
    <source>
        <dbReference type="ARBA" id="ARBA00022729"/>
    </source>
</evidence>
<evidence type="ECO:0000256" key="4">
    <source>
        <dbReference type="ARBA" id="ARBA00022692"/>
    </source>
</evidence>
<evidence type="ECO:0000313" key="11">
    <source>
        <dbReference type="EMBL" id="CDO95460.1"/>
    </source>
</evidence>
<feature type="signal peptide" evidence="10">
    <location>
        <begin position="1"/>
        <end position="20"/>
    </location>
</feature>
<dbReference type="CDD" id="cd02947">
    <property type="entry name" value="TRX_family"/>
    <property type="match status" value="1"/>
</dbReference>
<comment type="subcellular location">
    <subcellularLocation>
        <location evidence="2">Endoplasmic reticulum membrane</location>
        <topology evidence="2">Multi-pass membrane protein</topology>
    </subcellularLocation>
</comment>
<dbReference type="PANTHER" id="PTHR12692">
    <property type="entry name" value="DOLICHYL-DIPHOSPHOOLIGOSACCHARIDE--PROTEIN GLYCOSYLTRANSFERASE-RELATED"/>
    <property type="match status" value="1"/>
</dbReference>
<evidence type="ECO:0000256" key="6">
    <source>
        <dbReference type="ARBA" id="ARBA00022824"/>
    </source>
</evidence>
<evidence type="ECO:0000256" key="10">
    <source>
        <dbReference type="SAM" id="SignalP"/>
    </source>
</evidence>
<dbReference type="InterPro" id="IPR021149">
    <property type="entry name" value="OligosaccharylTrfase_OST3/OST6"/>
</dbReference>
<dbReference type="Proteomes" id="UP000031516">
    <property type="component" value="Unassembled WGS sequence"/>
</dbReference>
<accession>A0A0A8LB97</accession>
<evidence type="ECO:0000256" key="2">
    <source>
        <dbReference type="ARBA" id="ARBA00004477"/>
    </source>
</evidence>
<evidence type="ECO:0000313" key="12">
    <source>
        <dbReference type="Proteomes" id="UP000031516"/>
    </source>
</evidence>
<protein>
    <submittedName>
        <fullName evidence="11">WGS project CCBQ000000000 data, contig 00015</fullName>
    </submittedName>
</protein>
<comment type="caution">
    <text evidence="11">The sequence shown here is derived from an EMBL/GenBank/DDBJ whole genome shotgun (WGS) entry which is preliminary data.</text>
</comment>
<dbReference type="Pfam" id="PF04756">
    <property type="entry name" value="OST3_OST6"/>
    <property type="match status" value="1"/>
</dbReference>
<dbReference type="OrthoDB" id="67566at2759"/>
<keyword evidence="7 9" id="KW-1133">Transmembrane helix</keyword>
<gene>
    <name evidence="11" type="ORF">KLDO_g3699</name>
</gene>
<dbReference type="GO" id="GO:0008250">
    <property type="term" value="C:oligosaccharyltransferase complex"/>
    <property type="evidence" value="ECO:0007669"/>
    <property type="project" value="TreeGrafter"/>
</dbReference>
<evidence type="ECO:0000256" key="1">
    <source>
        <dbReference type="ARBA" id="ARBA00002791"/>
    </source>
</evidence>
<dbReference type="Gene3D" id="3.40.30.10">
    <property type="entry name" value="Glutaredoxin"/>
    <property type="match status" value="1"/>
</dbReference>
<dbReference type="InterPro" id="IPR036249">
    <property type="entry name" value="Thioredoxin-like_sf"/>
</dbReference>
<keyword evidence="6" id="KW-0256">Endoplasmic reticulum</keyword>
<organism evidence="11 12">
    <name type="scientific">Kluyveromyces dobzhanskii CBS 2104</name>
    <dbReference type="NCBI Taxonomy" id="1427455"/>
    <lineage>
        <taxon>Eukaryota</taxon>
        <taxon>Fungi</taxon>
        <taxon>Dikarya</taxon>
        <taxon>Ascomycota</taxon>
        <taxon>Saccharomycotina</taxon>
        <taxon>Saccharomycetes</taxon>
        <taxon>Saccharomycetales</taxon>
        <taxon>Saccharomycetaceae</taxon>
        <taxon>Kluyveromyces</taxon>
    </lineage>
</organism>
<comment type="similarity">
    <text evidence="3">Belongs to the OST3/OST6 family.</text>
</comment>
<feature type="transmembrane region" description="Helical" evidence="9">
    <location>
        <begin position="270"/>
        <end position="289"/>
    </location>
</feature>
<evidence type="ECO:0000256" key="9">
    <source>
        <dbReference type="SAM" id="Phobius"/>
    </source>
</evidence>
<evidence type="ECO:0000256" key="3">
    <source>
        <dbReference type="ARBA" id="ARBA00009561"/>
    </source>
</evidence>
<feature type="transmembrane region" description="Helical" evidence="9">
    <location>
        <begin position="309"/>
        <end position="330"/>
    </location>
</feature>
<keyword evidence="12" id="KW-1185">Reference proteome</keyword>
<name>A0A0A8LB97_9SACH</name>
<feature type="transmembrane region" description="Helical" evidence="9">
    <location>
        <begin position="180"/>
        <end position="201"/>
    </location>
</feature>
<evidence type="ECO:0000256" key="7">
    <source>
        <dbReference type="ARBA" id="ARBA00022989"/>
    </source>
</evidence>
<dbReference type="SUPFAM" id="SSF52833">
    <property type="entry name" value="Thioredoxin-like"/>
    <property type="match status" value="1"/>
</dbReference>
<feature type="chain" id="PRO_5002039374" evidence="10">
    <location>
        <begin position="21"/>
        <end position="345"/>
    </location>
</feature>
<dbReference type="GO" id="GO:0018279">
    <property type="term" value="P:protein N-linked glycosylation via asparagine"/>
    <property type="evidence" value="ECO:0007669"/>
    <property type="project" value="TreeGrafter"/>
</dbReference>
<dbReference type="AlphaFoldDB" id="A0A0A8LB97"/>
<keyword evidence="5 10" id="KW-0732">Signal</keyword>
<dbReference type="PANTHER" id="PTHR12692:SF0">
    <property type="entry name" value="GH11935P"/>
    <property type="match status" value="1"/>
</dbReference>
<feature type="transmembrane region" description="Helical" evidence="9">
    <location>
        <begin position="213"/>
        <end position="234"/>
    </location>
</feature>
<evidence type="ECO:0000256" key="8">
    <source>
        <dbReference type="ARBA" id="ARBA00023136"/>
    </source>
</evidence>
<keyword evidence="8 9" id="KW-0472">Membrane</keyword>
<proteinExistence type="inferred from homology"/>
<keyword evidence="4 9" id="KW-0812">Transmembrane</keyword>
<sequence length="345" mass="38727">MRFGTIFAALFVWYMTFVNAISNKKLLELSKKGGNVIRLNSKNYEKILNTPRKSDIVVFFTATSPQFSCTLCLEMGPSYDVVANSWFSDHANGISKQLEEHGVFFAKADFDTESKQLFSQFQLNSVPAFFVLKAGGKSISDVERITVATELGANHLHFLADTIKQVVQVPDLIVYEPINWGSSITTIVVVAVVTVIFKKYSSTVFNILTLRPLWGIVCSFSIITLVAGAMFIRIRGTPYSGVSSDRKSIVYFLEGQLQNQYAIESQIMTVLYSVLASSFIGLICVAPYIQKWYKNKKQYNRAAMVNFSLALFFTASIYIFYSALIAVFALKNTGYPFKLFKNPLK</sequence>
<comment type="function">
    <text evidence="1">Subunit of the oligosaccharyl transferase (OST) complex that catalyzes the initial transfer of a defined glycan (Glc(3)Man(9)GlcNAc(2) in eukaryotes) from the lipid carrier dolichol-pyrophosphate to an asparagine residue within an Asn-X-Ser/Thr consensus motif in nascent polypeptide chains, the first step in protein N-glycosylation. N-glycosylation occurs cotranslationally and the complex associates with the Sec61 complex at the channel-forming translocon complex that mediates protein translocation across the endoplasmic reticulum (ER). All subunits are required for a maximal enzyme activity.</text>
</comment>
<dbReference type="EMBL" id="CCBQ010000045">
    <property type="protein sequence ID" value="CDO95460.1"/>
    <property type="molecule type" value="Genomic_DNA"/>
</dbReference>